<keyword evidence="1" id="KW-0472">Membrane</keyword>
<protein>
    <submittedName>
        <fullName evidence="2">Uncharacterized protein</fullName>
    </submittedName>
</protein>
<evidence type="ECO:0000256" key="1">
    <source>
        <dbReference type="SAM" id="Phobius"/>
    </source>
</evidence>
<feature type="transmembrane region" description="Helical" evidence="1">
    <location>
        <begin position="6"/>
        <end position="24"/>
    </location>
</feature>
<evidence type="ECO:0000313" key="2">
    <source>
        <dbReference type="EMBL" id="KAA8544318.1"/>
    </source>
</evidence>
<keyword evidence="3" id="KW-1185">Reference proteome</keyword>
<evidence type="ECO:0000313" key="3">
    <source>
        <dbReference type="Proteomes" id="UP000325577"/>
    </source>
</evidence>
<dbReference type="EMBL" id="CM018034">
    <property type="protein sequence ID" value="KAA8544318.1"/>
    <property type="molecule type" value="Genomic_DNA"/>
</dbReference>
<name>A0A5J5BNG1_9ASTE</name>
<dbReference type="AlphaFoldDB" id="A0A5J5BNG1"/>
<organism evidence="2 3">
    <name type="scientific">Nyssa sinensis</name>
    <dbReference type="NCBI Taxonomy" id="561372"/>
    <lineage>
        <taxon>Eukaryota</taxon>
        <taxon>Viridiplantae</taxon>
        <taxon>Streptophyta</taxon>
        <taxon>Embryophyta</taxon>
        <taxon>Tracheophyta</taxon>
        <taxon>Spermatophyta</taxon>
        <taxon>Magnoliopsida</taxon>
        <taxon>eudicotyledons</taxon>
        <taxon>Gunneridae</taxon>
        <taxon>Pentapetalae</taxon>
        <taxon>asterids</taxon>
        <taxon>Cornales</taxon>
        <taxon>Nyssaceae</taxon>
        <taxon>Nyssa</taxon>
    </lineage>
</organism>
<keyword evidence="1" id="KW-0812">Transmembrane</keyword>
<dbReference type="Proteomes" id="UP000325577">
    <property type="component" value="Linkage Group LG11"/>
</dbReference>
<proteinExistence type="predicted"/>
<accession>A0A5J5BNG1</accession>
<gene>
    <name evidence="2" type="ORF">F0562_022330</name>
</gene>
<keyword evidence="1" id="KW-1133">Transmembrane helix</keyword>
<reference evidence="2 3" key="1">
    <citation type="submission" date="2019-09" db="EMBL/GenBank/DDBJ databases">
        <title>A chromosome-level genome assembly of the Chinese tupelo Nyssa sinensis.</title>
        <authorList>
            <person name="Yang X."/>
            <person name="Kang M."/>
            <person name="Yang Y."/>
            <person name="Xiong H."/>
            <person name="Wang M."/>
            <person name="Zhang Z."/>
            <person name="Wang Z."/>
            <person name="Wu H."/>
            <person name="Ma T."/>
            <person name="Liu J."/>
            <person name="Xi Z."/>
        </authorList>
    </citation>
    <scope>NUCLEOTIDE SEQUENCE [LARGE SCALE GENOMIC DNA]</scope>
    <source>
        <strain evidence="2">J267</strain>
        <tissue evidence="2">Leaf</tissue>
    </source>
</reference>
<sequence>MASPMQIVTGIVASVIMGVVVWLFKRCFYDDDDDDTISSTTSTQSARVHTNAAPTPPMVPESQFVAVPINNVAAGVRTNAAPTPLVAPENQSVVVRTNTVSAGVLTNIAPMLPMMLENGIHIVSIVWNENSVAP</sequence>